<evidence type="ECO:0000259" key="1">
    <source>
        <dbReference type="Pfam" id="PF01850"/>
    </source>
</evidence>
<dbReference type="InterPro" id="IPR029060">
    <property type="entry name" value="PIN-like_dom_sf"/>
</dbReference>
<dbReference type="EMBL" id="CP032152">
    <property type="protein sequence ID" value="AXY68726.1"/>
    <property type="molecule type" value="Genomic_DNA"/>
</dbReference>
<dbReference type="PANTHER" id="PTHR36173">
    <property type="entry name" value="RIBONUCLEASE VAPC16-RELATED"/>
    <property type="match status" value="1"/>
</dbReference>
<dbReference type="InterPro" id="IPR002716">
    <property type="entry name" value="PIN_dom"/>
</dbReference>
<evidence type="ECO:0000313" key="3">
    <source>
        <dbReference type="Proteomes" id="UP000261812"/>
    </source>
</evidence>
<reference evidence="3" key="1">
    <citation type="submission" date="2018-09" db="EMBL/GenBank/DDBJ databases">
        <title>Complete genome sequence of thermophilic cyanobacteria strain Thermosynechococcus elongatus PKUAC-SCTE542.</title>
        <authorList>
            <person name="Liang Y."/>
            <person name="Tang J."/>
            <person name="Daroch M."/>
        </authorList>
    </citation>
    <scope>NUCLEOTIDE SEQUENCE [LARGE SCALE GENOMIC DNA]</scope>
    <source>
        <strain evidence="3">E542</strain>
    </source>
</reference>
<proteinExistence type="predicted"/>
<keyword evidence="3" id="KW-1185">Reference proteome</keyword>
<name>A0A3B7MP17_9CYAN</name>
<evidence type="ECO:0000313" key="2">
    <source>
        <dbReference type="EMBL" id="AXY68726.1"/>
    </source>
</evidence>
<accession>A0A3B7MP17</accession>
<dbReference type="KEGG" id="tsq:D3A95_07350"/>
<dbReference type="Pfam" id="PF01850">
    <property type="entry name" value="PIN"/>
    <property type="match status" value="1"/>
</dbReference>
<dbReference type="Gene3D" id="3.40.50.1010">
    <property type="entry name" value="5'-nuclease"/>
    <property type="match status" value="1"/>
</dbReference>
<dbReference type="SUPFAM" id="SSF88723">
    <property type="entry name" value="PIN domain-like"/>
    <property type="match status" value="1"/>
</dbReference>
<organism evidence="2 3">
    <name type="scientific">Thermosynechococcus sichuanensis E542</name>
    <dbReference type="NCBI Taxonomy" id="2016101"/>
    <lineage>
        <taxon>Bacteria</taxon>
        <taxon>Bacillati</taxon>
        <taxon>Cyanobacteriota</taxon>
        <taxon>Cyanophyceae</taxon>
        <taxon>Acaryochloridales</taxon>
        <taxon>Thermosynechococcaceae</taxon>
        <taxon>Thermosynechococcus</taxon>
        <taxon>Thermosynechococcus sichuanensis</taxon>
    </lineage>
</organism>
<dbReference type="CDD" id="cd09872">
    <property type="entry name" value="PIN_Sll0205-like"/>
    <property type="match status" value="1"/>
</dbReference>
<dbReference type="AlphaFoldDB" id="A0A3B7MP17"/>
<sequence>MISTILCRKIYSTHSRVQPFSKTWGSSRILLDTHIFLWFISGDIQLSTALRDTIRDPDNEVYLSSVSVWEAILKYQLGKLPLPEPLAIYLPKQGDRHEIDSLGLDENSVVQLAKLPPLHRDPFDRMLICQALQNGLTIATVDTAIRAHSVPVM</sequence>
<protein>
    <submittedName>
        <fullName evidence="2">Type II toxin-antitoxin system VapC family toxin</fullName>
    </submittedName>
</protein>
<dbReference type="PANTHER" id="PTHR36173:SF2">
    <property type="entry name" value="RIBONUCLEASE VAPC16"/>
    <property type="match status" value="1"/>
</dbReference>
<feature type="domain" description="PIN" evidence="1">
    <location>
        <begin position="29"/>
        <end position="146"/>
    </location>
</feature>
<gene>
    <name evidence="2" type="ORF">D3A95_07350</name>
</gene>
<dbReference type="InterPro" id="IPR052919">
    <property type="entry name" value="TA_system_RNase"/>
</dbReference>
<dbReference type="Proteomes" id="UP000261812">
    <property type="component" value="Chromosome"/>
</dbReference>
<dbReference type="InterPro" id="IPR041705">
    <property type="entry name" value="PIN_Sll0205"/>
</dbReference>